<keyword evidence="4" id="KW-1185">Reference proteome</keyword>
<feature type="coiled-coil region" evidence="1">
    <location>
        <begin position="348"/>
        <end position="375"/>
    </location>
</feature>
<evidence type="ECO:0000256" key="1">
    <source>
        <dbReference type="SAM" id="Coils"/>
    </source>
</evidence>
<dbReference type="GeneID" id="59325855"/>
<dbReference type="Proteomes" id="UP000515788">
    <property type="component" value="Chromosome 4"/>
</dbReference>
<dbReference type="EMBL" id="CP059249">
    <property type="protein sequence ID" value="QLL32688.1"/>
    <property type="molecule type" value="Genomic_DNA"/>
</dbReference>
<accession>A0A7G3ZGQ2</accession>
<dbReference type="OrthoDB" id="3996692at2759"/>
<protein>
    <submittedName>
        <fullName evidence="3">Uncharacterized protein</fullName>
    </submittedName>
</protein>
<feature type="region of interest" description="Disordered" evidence="2">
    <location>
        <begin position="131"/>
        <end position="159"/>
    </location>
</feature>
<feature type="compositionally biased region" description="Basic and acidic residues" evidence="2">
    <location>
        <begin position="279"/>
        <end position="292"/>
    </location>
</feature>
<reference evidence="3 4" key="1">
    <citation type="submission" date="2020-06" db="EMBL/GenBank/DDBJ databases">
        <title>The yeast mating-type switching endonuclease HO is a domesticated member of an unorthodox homing genetic element family.</title>
        <authorList>
            <person name="Coughlan A.Y."/>
            <person name="Lombardi L."/>
            <person name="Braun-Galleani S."/>
            <person name="Martos A.R."/>
            <person name="Galeote V."/>
            <person name="Bigey F."/>
            <person name="Dequin S."/>
            <person name="Byrne K.P."/>
            <person name="Wolfe K.H."/>
        </authorList>
    </citation>
    <scope>NUCLEOTIDE SEQUENCE [LARGE SCALE GENOMIC DNA]</scope>
    <source>
        <strain evidence="3 4">CBS764</strain>
    </source>
</reference>
<dbReference type="KEGG" id="tgb:HG536_0D02100"/>
<organism evidence="3 4">
    <name type="scientific">Torulaspora globosa</name>
    <dbReference type="NCBI Taxonomy" id="48254"/>
    <lineage>
        <taxon>Eukaryota</taxon>
        <taxon>Fungi</taxon>
        <taxon>Dikarya</taxon>
        <taxon>Ascomycota</taxon>
        <taxon>Saccharomycotina</taxon>
        <taxon>Saccharomycetes</taxon>
        <taxon>Saccharomycetales</taxon>
        <taxon>Saccharomycetaceae</taxon>
        <taxon>Torulaspora</taxon>
    </lineage>
</organism>
<proteinExistence type="predicted"/>
<evidence type="ECO:0000313" key="3">
    <source>
        <dbReference type="EMBL" id="QLL32688.1"/>
    </source>
</evidence>
<evidence type="ECO:0000313" key="4">
    <source>
        <dbReference type="Proteomes" id="UP000515788"/>
    </source>
</evidence>
<evidence type="ECO:0000256" key="2">
    <source>
        <dbReference type="SAM" id="MobiDB-lite"/>
    </source>
</evidence>
<dbReference type="RefSeq" id="XP_037139362.1">
    <property type="nucleotide sequence ID" value="XM_037283466.1"/>
</dbReference>
<sequence>MGYDMALMERASPMLFSRERYEEYPMEYAELKHYLTSNGIEDFPKRQSKPYTHVDYLDYLLYRDDETGSTIDLNKKLLCEYALYQVQSQKRSEVGSITMAKLMSLEPRSLEWYDCLTTLLETTNATNLDIPLLQGSDGSGTSSPGKGQEKSEGVNRSNTIIKKNRELQELTSFVLSNAIKKGIELRPVNMDNPLEFLKNAIETIIASSSQPRKEDSDPQMDSLETAFKDLQLAHSFLTKQFENDRNEYLQNIEILQRTNKELQQKLLDYHSDLSQVENRLQETERELEENNKRASQPQRKSFGITSPLFSGDAWNEPSPGSAKSFNSTNAHSITIMRTEFKRLLVESQRRYEKELQEERDARLRLEKELESLRRRSR</sequence>
<feature type="region of interest" description="Disordered" evidence="2">
    <location>
        <begin position="278"/>
        <end position="327"/>
    </location>
</feature>
<gene>
    <name evidence="3" type="ORF">HG536_0D02100</name>
</gene>
<dbReference type="AlphaFoldDB" id="A0A7G3ZGQ2"/>
<keyword evidence="1" id="KW-0175">Coiled coil</keyword>
<feature type="compositionally biased region" description="Polar residues" evidence="2">
    <location>
        <begin position="293"/>
        <end position="308"/>
    </location>
</feature>
<name>A0A7G3ZGQ2_9SACH</name>